<dbReference type="EMBL" id="FPCG01000001">
    <property type="protein sequence ID" value="SFV20170.1"/>
    <property type="molecule type" value="Genomic_DNA"/>
</dbReference>
<dbReference type="AlphaFoldDB" id="A0A1I7MED9"/>
<dbReference type="STRING" id="574650.SAMN04487966_101187"/>
<dbReference type="Proteomes" id="UP000198881">
    <property type="component" value="Unassembled WGS sequence"/>
</dbReference>
<reference evidence="1 2" key="1">
    <citation type="submission" date="2016-10" db="EMBL/GenBank/DDBJ databases">
        <authorList>
            <person name="de Groot N.N."/>
        </authorList>
    </citation>
    <scope>NUCLEOTIDE SEQUENCE [LARGE SCALE GENOMIC DNA]</scope>
    <source>
        <strain evidence="1 2">CGMCC 1.7054</strain>
    </source>
</reference>
<dbReference type="SUPFAM" id="SSF53850">
    <property type="entry name" value="Periplasmic binding protein-like II"/>
    <property type="match status" value="1"/>
</dbReference>
<sequence length="168" mass="17256">MTPPLLRSGAPRPLRLTLAAVAVSLALTGCTSSGYPADPDGTLDSISGGTLRAGVSHHPPHVDARGAEPTGPEAELIRGFAAAHDAEVEWTVSSEESLMTALEKGDLDLVAGGLTTSSPWTSHAALTRGYTEVTGPDGEPVELAMAVPLGENQMLGALEAHLDQEGQQ</sequence>
<evidence type="ECO:0000313" key="1">
    <source>
        <dbReference type="EMBL" id="SFV20170.1"/>
    </source>
</evidence>
<protein>
    <recommendedName>
        <fullName evidence="3">Extracellular solute-binding protein, family 3</fullName>
    </recommendedName>
</protein>
<dbReference type="RefSeq" id="WP_245760501.1">
    <property type="nucleotide sequence ID" value="NZ_FPCG01000001.1"/>
</dbReference>
<keyword evidence="2" id="KW-1185">Reference proteome</keyword>
<proteinExistence type="predicted"/>
<dbReference type="Gene3D" id="3.40.190.10">
    <property type="entry name" value="Periplasmic binding protein-like II"/>
    <property type="match status" value="1"/>
</dbReference>
<evidence type="ECO:0008006" key="3">
    <source>
        <dbReference type="Google" id="ProtNLM"/>
    </source>
</evidence>
<evidence type="ECO:0000313" key="2">
    <source>
        <dbReference type="Proteomes" id="UP000198881"/>
    </source>
</evidence>
<gene>
    <name evidence="1" type="ORF">SAMN04487966_101187</name>
</gene>
<dbReference type="PROSITE" id="PS51257">
    <property type="entry name" value="PROKAR_LIPOPROTEIN"/>
    <property type="match status" value="1"/>
</dbReference>
<organism evidence="1 2">
    <name type="scientific">Micrococcus terreus</name>
    <dbReference type="NCBI Taxonomy" id="574650"/>
    <lineage>
        <taxon>Bacteria</taxon>
        <taxon>Bacillati</taxon>
        <taxon>Actinomycetota</taxon>
        <taxon>Actinomycetes</taxon>
        <taxon>Micrococcales</taxon>
        <taxon>Micrococcaceae</taxon>
        <taxon>Micrococcus</taxon>
    </lineage>
</organism>
<name>A0A1I7MED9_9MICC</name>
<accession>A0A1I7MED9</accession>